<dbReference type="Proteomes" id="UP000489600">
    <property type="component" value="Unassembled WGS sequence"/>
</dbReference>
<dbReference type="EMBL" id="CABITT030000001">
    <property type="protein sequence ID" value="VVA91454.1"/>
    <property type="molecule type" value="Genomic_DNA"/>
</dbReference>
<evidence type="ECO:0000313" key="2">
    <source>
        <dbReference type="Proteomes" id="UP000489600"/>
    </source>
</evidence>
<comment type="caution">
    <text evidence="1">The sequence shown here is derived from an EMBL/GenBank/DDBJ whole genome shotgun (WGS) entry which is preliminary data.</text>
</comment>
<name>A0A565ASA8_9BRAS</name>
<sequence length="106" mass="11786">MENVGSGGCLELIDRSGLIMKRVNEFFFFVAKASSRRISLVDWRAFSVQKPTKEKDSSEIAEFPVVSPLDTPSKTHWLDDDLDGDDDEDFDFAKAIVEAAATVLSI</sequence>
<gene>
    <name evidence="1" type="ORF">ANE_LOCUS1899</name>
</gene>
<dbReference type="AlphaFoldDB" id="A0A565ASA8"/>
<organism evidence="1 2">
    <name type="scientific">Arabis nemorensis</name>
    <dbReference type="NCBI Taxonomy" id="586526"/>
    <lineage>
        <taxon>Eukaryota</taxon>
        <taxon>Viridiplantae</taxon>
        <taxon>Streptophyta</taxon>
        <taxon>Embryophyta</taxon>
        <taxon>Tracheophyta</taxon>
        <taxon>Spermatophyta</taxon>
        <taxon>Magnoliopsida</taxon>
        <taxon>eudicotyledons</taxon>
        <taxon>Gunneridae</taxon>
        <taxon>Pentapetalae</taxon>
        <taxon>rosids</taxon>
        <taxon>malvids</taxon>
        <taxon>Brassicales</taxon>
        <taxon>Brassicaceae</taxon>
        <taxon>Arabideae</taxon>
        <taxon>Arabis</taxon>
    </lineage>
</organism>
<protein>
    <submittedName>
        <fullName evidence="1">Uncharacterized protein</fullName>
    </submittedName>
</protein>
<accession>A0A565ASA8</accession>
<reference evidence="1" key="1">
    <citation type="submission" date="2019-07" db="EMBL/GenBank/DDBJ databases">
        <authorList>
            <person name="Dittberner H."/>
        </authorList>
    </citation>
    <scope>NUCLEOTIDE SEQUENCE [LARGE SCALE GENOMIC DNA]</scope>
</reference>
<evidence type="ECO:0000313" key="1">
    <source>
        <dbReference type="EMBL" id="VVA91454.1"/>
    </source>
</evidence>
<proteinExistence type="predicted"/>
<dbReference type="OrthoDB" id="366284at2759"/>
<keyword evidence="2" id="KW-1185">Reference proteome</keyword>